<dbReference type="PIRSF" id="PIRSF017082">
    <property type="entry name" value="YflP"/>
    <property type="match status" value="1"/>
</dbReference>
<dbReference type="EMBL" id="JBBKZV010000001">
    <property type="protein sequence ID" value="MEJ8820561.1"/>
    <property type="molecule type" value="Genomic_DNA"/>
</dbReference>
<dbReference type="CDD" id="cd07012">
    <property type="entry name" value="PBP2_Bug_TTT"/>
    <property type="match status" value="1"/>
</dbReference>
<dbReference type="Gene3D" id="3.40.190.10">
    <property type="entry name" value="Periplasmic binding protein-like II"/>
    <property type="match status" value="1"/>
</dbReference>
<evidence type="ECO:0000313" key="3">
    <source>
        <dbReference type="Proteomes" id="UP001363010"/>
    </source>
</evidence>
<dbReference type="SUPFAM" id="SSF53850">
    <property type="entry name" value="Periplasmic binding protein-like II"/>
    <property type="match status" value="1"/>
</dbReference>
<proteinExistence type="inferred from homology"/>
<sequence>MSMLLSRRSLITAAAAAAVTSTGRAQSGPYPNRPLSLVVPYPAGGPSDAAARIFAEAIGKDVTQPVIVDNISGGTGLLGANKVLSAPADGYTFLHGSPNEVILAPLLNPSARYKPTDFKYVQPTTEATIVLLARNGLEAKNLDELIELSRKNKAPLSYATVGIDSLYHLMGDAMAKRTGADLLHVPYKGSAPAVQDVAGGQVDFAILPFQVIMEGMARQGRLKILTSFSRNLSPTLKNVPKIDASKLLPDFEYSIGAGYLVRKDVPVEMVDRLRAAVGHALRQPEVRSRLENEGRTVLQPFATQAAADEYQVAELTHYTKLLKEAGRQAAR</sequence>
<accession>A0ABU8VRZ6</accession>
<keyword evidence="3" id="KW-1185">Reference proteome</keyword>
<name>A0ABU8VRZ6_9BURK</name>
<dbReference type="PANTHER" id="PTHR42928">
    <property type="entry name" value="TRICARBOXYLATE-BINDING PROTEIN"/>
    <property type="match status" value="1"/>
</dbReference>
<dbReference type="InterPro" id="IPR005064">
    <property type="entry name" value="BUG"/>
</dbReference>
<comment type="similarity">
    <text evidence="1">Belongs to the UPF0065 (bug) family.</text>
</comment>
<dbReference type="RefSeq" id="WP_340361621.1">
    <property type="nucleotide sequence ID" value="NZ_JBBKZV010000001.1"/>
</dbReference>
<dbReference type="PANTHER" id="PTHR42928:SF5">
    <property type="entry name" value="BLR1237 PROTEIN"/>
    <property type="match status" value="1"/>
</dbReference>
<dbReference type="Proteomes" id="UP001363010">
    <property type="component" value="Unassembled WGS sequence"/>
</dbReference>
<dbReference type="InterPro" id="IPR042100">
    <property type="entry name" value="Bug_dom1"/>
</dbReference>
<reference evidence="2 3" key="1">
    <citation type="submission" date="2024-03" db="EMBL/GenBank/DDBJ databases">
        <title>Novel species of the genus Variovorax.</title>
        <authorList>
            <person name="Liu Q."/>
            <person name="Xin Y.-H."/>
        </authorList>
    </citation>
    <scope>NUCLEOTIDE SEQUENCE [LARGE SCALE GENOMIC DNA]</scope>
    <source>
        <strain evidence="2 3">KACC 18501</strain>
    </source>
</reference>
<dbReference type="Pfam" id="PF03401">
    <property type="entry name" value="TctC"/>
    <property type="match status" value="1"/>
</dbReference>
<evidence type="ECO:0000256" key="1">
    <source>
        <dbReference type="ARBA" id="ARBA00006987"/>
    </source>
</evidence>
<comment type="caution">
    <text evidence="2">The sequence shown here is derived from an EMBL/GenBank/DDBJ whole genome shotgun (WGS) entry which is preliminary data.</text>
</comment>
<evidence type="ECO:0000313" key="2">
    <source>
        <dbReference type="EMBL" id="MEJ8820561.1"/>
    </source>
</evidence>
<protein>
    <submittedName>
        <fullName evidence="2">Tripartite tricarboxylate transporter substrate binding protein</fullName>
    </submittedName>
</protein>
<dbReference type="Gene3D" id="3.40.190.150">
    <property type="entry name" value="Bordetella uptake gene, domain 1"/>
    <property type="match status" value="1"/>
</dbReference>
<organism evidence="2 3">
    <name type="scientific">Variovorax humicola</name>
    <dbReference type="NCBI Taxonomy" id="1769758"/>
    <lineage>
        <taxon>Bacteria</taxon>
        <taxon>Pseudomonadati</taxon>
        <taxon>Pseudomonadota</taxon>
        <taxon>Betaproteobacteria</taxon>
        <taxon>Burkholderiales</taxon>
        <taxon>Comamonadaceae</taxon>
        <taxon>Variovorax</taxon>
    </lineage>
</organism>
<gene>
    <name evidence="2" type="ORF">WKW80_00745</name>
</gene>